<organism evidence="1 2">
    <name type="scientific">Oncorhynchus mykiss</name>
    <name type="common">Rainbow trout</name>
    <name type="synonym">Salmo gairdneri</name>
    <dbReference type="NCBI Taxonomy" id="8022"/>
    <lineage>
        <taxon>Eukaryota</taxon>
        <taxon>Metazoa</taxon>
        <taxon>Chordata</taxon>
        <taxon>Craniata</taxon>
        <taxon>Vertebrata</taxon>
        <taxon>Euteleostomi</taxon>
        <taxon>Actinopterygii</taxon>
        <taxon>Neopterygii</taxon>
        <taxon>Teleostei</taxon>
        <taxon>Protacanthopterygii</taxon>
        <taxon>Salmoniformes</taxon>
        <taxon>Salmonidae</taxon>
        <taxon>Salmoninae</taxon>
        <taxon>Oncorhynchus</taxon>
    </lineage>
</organism>
<evidence type="ECO:0000313" key="1">
    <source>
        <dbReference type="EMBL" id="CDQ98989.1"/>
    </source>
</evidence>
<proteinExistence type="predicted"/>
<dbReference type="Proteomes" id="UP000193380">
    <property type="component" value="Unassembled WGS sequence"/>
</dbReference>
<dbReference type="PaxDb" id="8022-A0A060ZBA8"/>
<dbReference type="AlphaFoldDB" id="A0A060ZBA8"/>
<reference evidence="1" key="1">
    <citation type="journal article" date="2014" name="Nat. Commun.">
        <title>The rainbow trout genome provides novel insights into evolution after whole-genome duplication in vertebrates.</title>
        <authorList>
            <person name="Berthelot C."/>
            <person name="Brunet F."/>
            <person name="Chalopin D."/>
            <person name="Juanchich A."/>
            <person name="Bernard M."/>
            <person name="Noel B."/>
            <person name="Bento P."/>
            <person name="Da Silva C."/>
            <person name="Labadie K."/>
            <person name="Alberti A."/>
            <person name="Aury J.M."/>
            <person name="Louis A."/>
            <person name="Dehais P."/>
            <person name="Bardou P."/>
            <person name="Montfort J."/>
            <person name="Klopp C."/>
            <person name="Cabau C."/>
            <person name="Gaspin C."/>
            <person name="Thorgaard G.H."/>
            <person name="Boussaha M."/>
            <person name="Quillet E."/>
            <person name="Guyomard R."/>
            <person name="Galiana D."/>
            <person name="Bobe J."/>
            <person name="Volff J.N."/>
            <person name="Genet C."/>
            <person name="Wincker P."/>
            <person name="Jaillon O."/>
            <person name="Roest Crollius H."/>
            <person name="Guiguen Y."/>
        </authorList>
    </citation>
    <scope>NUCLEOTIDE SEQUENCE [LARGE SCALE GENOMIC DNA]</scope>
</reference>
<accession>A0A060ZBA8</accession>
<protein>
    <submittedName>
        <fullName evidence="1">Uncharacterized protein</fullName>
    </submittedName>
</protein>
<name>A0A060ZBA8_ONCMY</name>
<dbReference type="EMBL" id="FR942217">
    <property type="protein sequence ID" value="CDQ98989.1"/>
    <property type="molecule type" value="Genomic_DNA"/>
</dbReference>
<sequence length="153" mass="15909">MRQAGGGGSMSYQAPMRMGGEEMMSVQQQHSFKGPAFRTISRINNRNNRMSMGSMSGASTLPPGGSSYGSGGGNFVMSGASTLPPGGSSYGSGGGFMMGQMSSGSQGNLMMQQQRQTTLPRTMSIKSMHSVGKGMDIYDGAMDMTGSMGNLSR</sequence>
<gene>
    <name evidence="1" type="ORF">GSONMT00020797001</name>
</gene>
<reference evidence="1" key="2">
    <citation type="submission" date="2014-03" db="EMBL/GenBank/DDBJ databases">
        <authorList>
            <person name="Genoscope - CEA"/>
        </authorList>
    </citation>
    <scope>NUCLEOTIDE SEQUENCE</scope>
</reference>
<evidence type="ECO:0000313" key="2">
    <source>
        <dbReference type="Proteomes" id="UP000193380"/>
    </source>
</evidence>
<dbReference type="STRING" id="8022.A0A060ZBA8"/>